<sequence>MKKIILGIAGEIAGGKGAMTKYIVEKFDGTSLRFSTMLRDILDRLYFEQSRDNMQKLSTSLRSVFGEDLLAKVMADDVRKNDANIIVIDGVRRIDDIKYLKEIPYFKLVYVDTNMKKRYERIVGRGENSDDNQKTFEQFQIDHEKETELQIKGLKNEADFVVDNNGSLEEFYTQIDNIIKKD</sequence>
<dbReference type="STRING" id="1797582.A2442_00795"/>
<organism evidence="1 2">
    <name type="scientific">Candidatus Campbellbacteria bacterium RIFOXYC2_FULL_35_25</name>
    <dbReference type="NCBI Taxonomy" id="1797582"/>
    <lineage>
        <taxon>Bacteria</taxon>
        <taxon>Candidatus Campbelliibacteriota</taxon>
    </lineage>
</organism>
<dbReference type="AlphaFoldDB" id="A0A1F5EIV6"/>
<name>A0A1F5EIV6_9BACT</name>
<dbReference type="PANTHER" id="PTHR41930:SF1">
    <property type="entry name" value="DEPHOSPHO-COA KINASE"/>
    <property type="match status" value="1"/>
</dbReference>
<reference evidence="1 2" key="1">
    <citation type="journal article" date="2016" name="Nat. Commun.">
        <title>Thousands of microbial genomes shed light on interconnected biogeochemical processes in an aquifer system.</title>
        <authorList>
            <person name="Anantharaman K."/>
            <person name="Brown C.T."/>
            <person name="Hug L.A."/>
            <person name="Sharon I."/>
            <person name="Castelle C.J."/>
            <person name="Probst A.J."/>
            <person name="Thomas B.C."/>
            <person name="Singh A."/>
            <person name="Wilkins M.J."/>
            <person name="Karaoz U."/>
            <person name="Brodie E.L."/>
            <person name="Williams K.H."/>
            <person name="Hubbard S.S."/>
            <person name="Banfield J.F."/>
        </authorList>
    </citation>
    <scope>NUCLEOTIDE SEQUENCE [LARGE SCALE GENOMIC DNA]</scope>
</reference>
<dbReference type="Gene3D" id="3.40.50.300">
    <property type="entry name" value="P-loop containing nucleotide triphosphate hydrolases"/>
    <property type="match status" value="1"/>
</dbReference>
<proteinExistence type="predicted"/>
<evidence type="ECO:0000313" key="1">
    <source>
        <dbReference type="EMBL" id="OGD67293.1"/>
    </source>
</evidence>
<gene>
    <name evidence="1" type="ORF">A2442_00795</name>
</gene>
<dbReference type="EMBL" id="MFAE01000006">
    <property type="protein sequence ID" value="OGD67293.1"/>
    <property type="molecule type" value="Genomic_DNA"/>
</dbReference>
<comment type="caution">
    <text evidence="1">The sequence shown here is derived from an EMBL/GenBank/DDBJ whole genome shotgun (WGS) entry which is preliminary data.</text>
</comment>
<dbReference type="InterPro" id="IPR027417">
    <property type="entry name" value="P-loop_NTPase"/>
</dbReference>
<evidence type="ECO:0008006" key="3">
    <source>
        <dbReference type="Google" id="ProtNLM"/>
    </source>
</evidence>
<protein>
    <recommendedName>
        <fullName evidence="3">Dephospho-CoA kinase</fullName>
    </recommendedName>
</protein>
<dbReference type="PANTHER" id="PTHR41930">
    <property type="entry name" value="UPF0200 PROTEIN MJ1399"/>
    <property type="match status" value="1"/>
</dbReference>
<dbReference type="SUPFAM" id="SSF52540">
    <property type="entry name" value="P-loop containing nucleoside triphosphate hydrolases"/>
    <property type="match status" value="1"/>
</dbReference>
<dbReference type="Proteomes" id="UP000179003">
    <property type="component" value="Unassembled WGS sequence"/>
</dbReference>
<accession>A0A1F5EIV6</accession>
<dbReference type="Pfam" id="PF13207">
    <property type="entry name" value="AAA_17"/>
    <property type="match status" value="1"/>
</dbReference>
<evidence type="ECO:0000313" key="2">
    <source>
        <dbReference type="Proteomes" id="UP000179003"/>
    </source>
</evidence>